<dbReference type="Proteomes" id="UP001652641">
    <property type="component" value="Chromosome 1"/>
</dbReference>
<gene>
    <name evidence="3" type="primary">LOC112930940</name>
</gene>
<dbReference type="RefSeq" id="XP_025869207.1">
    <property type="nucleotide sequence ID" value="XM_026013422.1"/>
</dbReference>
<accession>A0A3Q7U7C7</accession>
<reference evidence="3" key="3">
    <citation type="submission" date="2025-08" db="UniProtKB">
        <authorList>
            <consortium name="RefSeq"/>
        </authorList>
    </citation>
    <scope>IDENTIFICATION</scope>
    <source>
        <tissue evidence="3">Cell line</tissue>
    </source>
</reference>
<dbReference type="Pfam" id="PF05612">
    <property type="entry name" value="Leg1"/>
    <property type="match status" value="1"/>
</dbReference>
<sequence>MAFNIFWACVIIGCIFASIAKASNISDVYPPLWKESPGQFSDYKIENGKYIINFWHYPERLGTYKILLNKTAKYFAKFSPENEQNILWGLPIHHGWQYHTGRLADPTQHTDCGHNSGDRLCISVDSWWADLNYYLSALPFLAAVDSGIMGISSDNVTFLPPSKDQMNFCYNVSSCHSSFPEAMKKWNEFYQHVKSHSSSFDELLEYLWAAHVSSLKVARKIFQNRLKYYSKQEADFERSWALFVDYLAPPNFPTTLIRTYEFQKELPTRMLVSGDRAPFISDFSGFQNTVLFALNLLHKVHKYTGSKVPLDQKTDIRYSWNILVPEPRALISMGCCNEGQVFTSACSEVAPQKRNVEILRFGTEREQLAHQPDVLYAHACNWEKEKPRLYIEGKAEGETAFRSDNGRVHFLVMPVSCIWLEAIITVYSGDSTVHPVSDGCQGWARLLGQEVVSIKLLTDRKS</sequence>
<feature type="chain" id="PRO_5018524679" evidence="1">
    <location>
        <begin position="23"/>
        <end position="462"/>
    </location>
</feature>
<reference evidence="2" key="2">
    <citation type="submission" date="2025-05" db="UniProtKB">
        <authorList>
            <consortium name="RefSeq"/>
        </authorList>
    </citation>
    <scope>NUCLEOTIDE SEQUENCE [LARGE SCALE GENOMIC DNA]</scope>
</reference>
<reference key="1">
    <citation type="submission" date="2019-01" db="UniProtKB">
        <authorList>
            <consortium name="RefSeq"/>
        </authorList>
    </citation>
    <scope>IDENTIFICATION</scope>
</reference>
<dbReference type="GO" id="GO:0005615">
    <property type="term" value="C:extracellular space"/>
    <property type="evidence" value="ECO:0007669"/>
    <property type="project" value="TreeGrafter"/>
</dbReference>
<feature type="signal peptide" evidence="1">
    <location>
        <begin position="1"/>
        <end position="22"/>
    </location>
</feature>
<dbReference type="AlphaFoldDB" id="A0A3Q7U7C7"/>
<dbReference type="STRING" id="9627.ENSVVUP00000001268"/>
<dbReference type="PANTHER" id="PTHR18820">
    <property type="entry name" value="LEG1"/>
    <property type="match status" value="1"/>
</dbReference>
<dbReference type="InterPro" id="IPR008499">
    <property type="entry name" value="Leg1"/>
</dbReference>
<evidence type="ECO:0000313" key="2">
    <source>
        <dbReference type="Proteomes" id="UP001652641"/>
    </source>
</evidence>
<protein>
    <submittedName>
        <fullName evidence="3">Protein LEG1 homolog</fullName>
    </submittedName>
</protein>
<keyword evidence="2" id="KW-1185">Reference proteome</keyword>
<dbReference type="GeneID" id="112930940"/>
<keyword evidence="1" id="KW-0732">Signal</keyword>
<proteinExistence type="predicted"/>
<dbReference type="PANTHER" id="PTHR18820:SF2">
    <property type="entry name" value="PROTEIN LEG1 HOMOLOG"/>
    <property type="match status" value="1"/>
</dbReference>
<evidence type="ECO:0000256" key="1">
    <source>
        <dbReference type="SAM" id="SignalP"/>
    </source>
</evidence>
<evidence type="ECO:0000313" key="3">
    <source>
        <dbReference type="RefSeq" id="XP_025869207.1"/>
    </source>
</evidence>
<name>A0A3Q7U7C7_VULVU</name>
<organism evidence="2 3">
    <name type="scientific">Vulpes vulpes</name>
    <name type="common">Red fox</name>
    <dbReference type="NCBI Taxonomy" id="9627"/>
    <lineage>
        <taxon>Eukaryota</taxon>
        <taxon>Metazoa</taxon>
        <taxon>Chordata</taxon>
        <taxon>Craniata</taxon>
        <taxon>Vertebrata</taxon>
        <taxon>Euteleostomi</taxon>
        <taxon>Mammalia</taxon>
        <taxon>Eutheria</taxon>
        <taxon>Laurasiatheria</taxon>
        <taxon>Carnivora</taxon>
        <taxon>Caniformia</taxon>
        <taxon>Canidae</taxon>
        <taxon>Vulpes</taxon>
    </lineage>
</organism>
<dbReference type="KEGG" id="vvp:112930940"/>